<accession>A0A0B1RFX1</accession>
<evidence type="ECO:0000313" key="2">
    <source>
        <dbReference type="EMBL" id="KHJ69995.1"/>
    </source>
</evidence>
<dbReference type="RefSeq" id="WP_039327053.1">
    <property type="nucleotide sequence ID" value="NZ_JTJJ01000004.1"/>
</dbReference>
<name>A0A0B1RFX1_9GAMM</name>
<feature type="domain" description="SiaC family regulatory phosphoprotein" evidence="1">
    <location>
        <begin position="6"/>
        <end position="123"/>
    </location>
</feature>
<dbReference type="Proteomes" id="UP000030853">
    <property type="component" value="Unassembled WGS sequence"/>
</dbReference>
<comment type="caution">
    <text evidence="2">The sequence shown here is derived from an EMBL/GenBank/DDBJ whole genome shotgun (WGS) entry which is preliminary data.</text>
</comment>
<sequence length="128" mass="14630">MQNLVIAATESTPDVNFDFETSQFALRGESWPENAAAFYRPLLDALENWQPEQGGQVEVNIALRYFNSSSTKMLFSLFDLFNQLAQKGQTVELNWFFDEEDDVSEEFGQELALDFTDLQVNLRAEMAS</sequence>
<dbReference type="EMBL" id="JTJJ01000004">
    <property type="protein sequence ID" value="KHJ69995.1"/>
    <property type="molecule type" value="Genomic_DNA"/>
</dbReference>
<protein>
    <submittedName>
        <fullName evidence="2">Fe-S oxidoreductase</fullName>
    </submittedName>
</protein>
<dbReference type="InterPro" id="IPR018530">
    <property type="entry name" value="SiaC"/>
</dbReference>
<evidence type="ECO:0000259" key="1">
    <source>
        <dbReference type="Pfam" id="PF09345"/>
    </source>
</evidence>
<proteinExistence type="predicted"/>
<reference evidence="2 3" key="1">
    <citation type="submission" date="2014-11" db="EMBL/GenBank/DDBJ databases">
        <title>Genome sequencing of Pantoea rodasii ND03.</title>
        <authorList>
            <person name="Muhamad Yunos N.Y."/>
            <person name="Chan K.-G."/>
        </authorList>
    </citation>
    <scope>NUCLEOTIDE SEQUENCE [LARGE SCALE GENOMIC DNA]</scope>
    <source>
        <strain evidence="2 3">ND03</strain>
    </source>
</reference>
<gene>
    <name evidence="2" type="ORF">QU24_00320</name>
</gene>
<organism evidence="2 3">
    <name type="scientific">Pantoea rodasii</name>
    <dbReference type="NCBI Taxonomy" id="1076549"/>
    <lineage>
        <taxon>Bacteria</taxon>
        <taxon>Pseudomonadati</taxon>
        <taxon>Pseudomonadota</taxon>
        <taxon>Gammaproteobacteria</taxon>
        <taxon>Enterobacterales</taxon>
        <taxon>Erwiniaceae</taxon>
        <taxon>Pantoea</taxon>
    </lineage>
</organism>
<dbReference type="Pfam" id="PF09345">
    <property type="entry name" value="SiaC"/>
    <property type="match status" value="1"/>
</dbReference>
<dbReference type="AlphaFoldDB" id="A0A0B1RFX1"/>
<evidence type="ECO:0000313" key="3">
    <source>
        <dbReference type="Proteomes" id="UP000030853"/>
    </source>
</evidence>